<feature type="compositionally biased region" description="Gly residues" evidence="3">
    <location>
        <begin position="110"/>
        <end position="123"/>
    </location>
</feature>
<dbReference type="CDD" id="cd07385">
    <property type="entry name" value="MPP_YkuE_C"/>
    <property type="match status" value="1"/>
</dbReference>
<feature type="region of interest" description="Disordered" evidence="3">
    <location>
        <begin position="110"/>
        <end position="377"/>
    </location>
</feature>
<feature type="transmembrane region" description="Helical" evidence="4">
    <location>
        <begin position="76"/>
        <end position="94"/>
    </location>
</feature>
<keyword evidence="4" id="KW-0472">Membrane</keyword>
<evidence type="ECO:0000259" key="5">
    <source>
        <dbReference type="Pfam" id="PF00149"/>
    </source>
</evidence>
<feature type="compositionally biased region" description="Low complexity" evidence="3">
    <location>
        <begin position="191"/>
        <end position="223"/>
    </location>
</feature>
<proteinExistence type="predicted"/>
<keyword evidence="7" id="KW-1185">Reference proteome</keyword>
<accession>A0ABU2LPC4</accession>
<evidence type="ECO:0000313" key="6">
    <source>
        <dbReference type="EMBL" id="MDT0319433.1"/>
    </source>
</evidence>
<gene>
    <name evidence="6" type="ORF">RNC47_13905</name>
</gene>
<feature type="domain" description="Calcineurin-like phosphoesterase" evidence="5">
    <location>
        <begin position="429"/>
        <end position="591"/>
    </location>
</feature>
<dbReference type="RefSeq" id="WP_311598708.1">
    <property type="nucleotide sequence ID" value="NZ_JAVREM010000013.1"/>
</dbReference>
<dbReference type="PANTHER" id="PTHR31302">
    <property type="entry name" value="TRANSMEMBRANE PROTEIN WITH METALLOPHOSPHOESTERASE DOMAIN-RELATED"/>
    <property type="match status" value="1"/>
</dbReference>
<dbReference type="PANTHER" id="PTHR31302:SF31">
    <property type="entry name" value="PHOSPHODIESTERASE YAEI"/>
    <property type="match status" value="1"/>
</dbReference>
<evidence type="ECO:0000256" key="3">
    <source>
        <dbReference type="SAM" id="MobiDB-lite"/>
    </source>
</evidence>
<dbReference type="EMBL" id="JAVREM010000013">
    <property type="protein sequence ID" value="MDT0319433.1"/>
    <property type="molecule type" value="Genomic_DNA"/>
</dbReference>
<feature type="compositionally biased region" description="Low complexity" evidence="3">
    <location>
        <begin position="286"/>
        <end position="323"/>
    </location>
</feature>
<evidence type="ECO:0000256" key="4">
    <source>
        <dbReference type="SAM" id="Phobius"/>
    </source>
</evidence>
<feature type="compositionally biased region" description="Gly residues" evidence="3">
    <location>
        <begin position="347"/>
        <end position="357"/>
    </location>
</feature>
<feature type="transmembrane region" description="Helical" evidence="4">
    <location>
        <begin position="34"/>
        <end position="56"/>
    </location>
</feature>
<evidence type="ECO:0000256" key="2">
    <source>
        <dbReference type="ARBA" id="ARBA00022801"/>
    </source>
</evidence>
<dbReference type="Gene3D" id="3.60.21.10">
    <property type="match status" value="1"/>
</dbReference>
<dbReference type="Pfam" id="PF00149">
    <property type="entry name" value="Metallophos"/>
    <property type="match status" value="1"/>
</dbReference>
<dbReference type="Proteomes" id="UP001183420">
    <property type="component" value="Unassembled WGS sequence"/>
</dbReference>
<organism evidence="6 7">
    <name type="scientific">Streptomyces millisiae</name>
    <dbReference type="NCBI Taxonomy" id="3075542"/>
    <lineage>
        <taxon>Bacteria</taxon>
        <taxon>Bacillati</taxon>
        <taxon>Actinomycetota</taxon>
        <taxon>Actinomycetes</taxon>
        <taxon>Kitasatosporales</taxon>
        <taxon>Streptomycetaceae</taxon>
        <taxon>Streptomyces</taxon>
    </lineage>
</organism>
<evidence type="ECO:0000313" key="7">
    <source>
        <dbReference type="Proteomes" id="UP001183420"/>
    </source>
</evidence>
<comment type="caution">
    <text evidence="6">The sequence shown here is derived from an EMBL/GenBank/DDBJ whole genome shotgun (WGS) entry which is preliminary data.</text>
</comment>
<feature type="compositionally biased region" description="Low complexity" evidence="3">
    <location>
        <begin position="138"/>
        <end position="164"/>
    </location>
</feature>
<dbReference type="InterPro" id="IPR029052">
    <property type="entry name" value="Metallo-depent_PP-like"/>
</dbReference>
<feature type="transmembrane region" description="Helical" evidence="4">
    <location>
        <begin position="382"/>
        <end position="404"/>
    </location>
</feature>
<evidence type="ECO:0000256" key="1">
    <source>
        <dbReference type="ARBA" id="ARBA00022723"/>
    </source>
</evidence>
<protein>
    <submittedName>
        <fullName evidence="6">Metallophosphoesterase</fullName>
    </submittedName>
</protein>
<dbReference type="InterPro" id="IPR004843">
    <property type="entry name" value="Calcineurin-like_PHP"/>
</dbReference>
<reference evidence="7" key="1">
    <citation type="submission" date="2023-07" db="EMBL/GenBank/DDBJ databases">
        <title>30 novel species of actinomycetes from the DSMZ collection.</title>
        <authorList>
            <person name="Nouioui I."/>
        </authorList>
    </citation>
    <scope>NUCLEOTIDE SEQUENCE [LARGE SCALE GENOMIC DNA]</scope>
    <source>
        <strain evidence="7">DSM 44918</strain>
    </source>
</reference>
<dbReference type="InterPro" id="IPR051158">
    <property type="entry name" value="Metallophosphoesterase_sf"/>
</dbReference>
<name>A0ABU2LPC4_9ACTN</name>
<feature type="transmembrane region" description="Helical" evidence="4">
    <location>
        <begin position="6"/>
        <end position="22"/>
    </location>
</feature>
<keyword evidence="4" id="KW-1133">Transmembrane helix</keyword>
<keyword evidence="1" id="KW-0479">Metal-binding</keyword>
<dbReference type="SUPFAM" id="SSF56300">
    <property type="entry name" value="Metallo-dependent phosphatases"/>
    <property type="match status" value="1"/>
</dbReference>
<feature type="compositionally biased region" description="Low complexity" evidence="3">
    <location>
        <begin position="237"/>
        <end position="278"/>
    </location>
</feature>
<keyword evidence="2" id="KW-0378">Hydrolase</keyword>
<keyword evidence="4" id="KW-0812">Transmembrane</keyword>
<sequence>MGFGFVAVLLVLVVVVHWYLWLRLVRDVSRPGGWYRRVGTALLCVLPATSLLAILGGRLLDLPFPLIQVLAWPGNYWYGSLLYILLTLAISEAVRPFLLRGTRPAGGRVLAGGAAGSPGGSAGQAGRFAPAGDGAGRAEGPTAGGEAPTPTGTAAAAGAAARVPAEGDRRSGTSGAEDAVTASSAGVRGEATGSAGSAGDGASTPAGMAGAAGAAARVPAEGGLRSGTSRTADRGEATGSAGSAGGSTPAAGSVGRAEGPTPVGAARTGAATAPAVDGARGGAPESGGSAEGSAPAGGSAGARGAAPTPAGAARAAGAPAVDGARGEAPEPGASGREARGEAPEPGASGGGGRGGAPEVGPQDGVESAASAAERGRPSRRLVVARGIAVATGVVTAGFMGYGTYAARRLVTRRVSVTLPRLPSAADGYRVAVVSDIHLGPLLGRAHCQRVVDTINRTRPHLVTVVGDLVDAEVDDLRSAVAPLAGIESRDGVYYVTGNHEYNVDTGAWVDHVRELGLRPLANARDELPHFDLAGVNDVAGEGTDFGGPDFEAALGDRDPSRVSVLMAHQPVQIHDAVEYGVDLQLSGHTHGGQMWPLNYVAAAANPTLAGLDRYGDTQLYVTRGAGAFGPPVRIGADPDVTLIELRAG</sequence>